<reference evidence="5 6" key="1">
    <citation type="submission" date="2017-09" db="EMBL/GenBank/DDBJ databases">
        <title>Depth-based differentiation of microbial function through sediment-hosted aquifers and enrichment of novel symbionts in the deep terrestrial subsurface.</title>
        <authorList>
            <person name="Probst A.J."/>
            <person name="Ladd B."/>
            <person name="Jarett J.K."/>
            <person name="Geller-Mcgrath D.E."/>
            <person name="Sieber C.M."/>
            <person name="Emerson J.B."/>
            <person name="Anantharaman K."/>
            <person name="Thomas B.C."/>
            <person name="Malmstrom R."/>
            <person name="Stieglmeier M."/>
            <person name="Klingl A."/>
            <person name="Woyke T."/>
            <person name="Ryan C.M."/>
            <person name="Banfield J.F."/>
        </authorList>
    </citation>
    <scope>NUCLEOTIDE SEQUENCE [LARGE SCALE GENOMIC DNA]</scope>
    <source>
        <strain evidence="5">CG12_big_fil_rev_8_21_14_0_65_43_15</strain>
    </source>
</reference>
<dbReference type="InterPro" id="IPR027417">
    <property type="entry name" value="P-loop_NTPase"/>
</dbReference>
<keyword evidence="1" id="KW-0813">Transport</keyword>
<name>A0A2J0LK09_9BACT</name>
<dbReference type="InterPro" id="IPR017871">
    <property type="entry name" value="ABC_transporter-like_CS"/>
</dbReference>
<evidence type="ECO:0000256" key="2">
    <source>
        <dbReference type="ARBA" id="ARBA00022741"/>
    </source>
</evidence>
<keyword evidence="2" id="KW-0547">Nucleotide-binding</keyword>
<evidence type="ECO:0000259" key="4">
    <source>
        <dbReference type="PROSITE" id="PS50893"/>
    </source>
</evidence>
<dbReference type="SMART" id="SM00382">
    <property type="entry name" value="AAA"/>
    <property type="match status" value="1"/>
</dbReference>
<dbReference type="InterPro" id="IPR003439">
    <property type="entry name" value="ABC_transporter-like_ATP-bd"/>
</dbReference>
<dbReference type="SUPFAM" id="SSF52540">
    <property type="entry name" value="P-loop containing nucleoside triphosphate hydrolases"/>
    <property type="match status" value="1"/>
</dbReference>
<comment type="caution">
    <text evidence="5">The sequence shown here is derived from an EMBL/GenBank/DDBJ whole genome shotgun (WGS) entry which is preliminary data.</text>
</comment>
<dbReference type="PROSITE" id="PS50893">
    <property type="entry name" value="ABC_TRANSPORTER_2"/>
    <property type="match status" value="1"/>
</dbReference>
<dbReference type="GO" id="GO:0016887">
    <property type="term" value="F:ATP hydrolysis activity"/>
    <property type="evidence" value="ECO:0007669"/>
    <property type="project" value="InterPro"/>
</dbReference>
<gene>
    <name evidence="5" type="ORF">COW11_06040</name>
</gene>
<organism evidence="5 6">
    <name type="scientific">Candidatus Taenaricola geysiri</name>
    <dbReference type="NCBI Taxonomy" id="1974752"/>
    <lineage>
        <taxon>Bacteria</taxon>
        <taxon>Pseudomonadati</taxon>
        <taxon>Candidatus Omnitrophota</taxon>
        <taxon>Candidatus Taenaricola</taxon>
    </lineage>
</organism>
<dbReference type="PROSITE" id="PS00211">
    <property type="entry name" value="ABC_TRANSPORTER_1"/>
    <property type="match status" value="1"/>
</dbReference>
<dbReference type="CDD" id="cd03261">
    <property type="entry name" value="ABC_Org_Solvent_Resistant"/>
    <property type="match status" value="1"/>
</dbReference>
<sequence length="255" mass="28159">MIEINNIHKVFHGKKVLKSVDLTVQTGETMVVIGCSGCGKSVLLKHIIGLLKPDSGRISIDKEDITKMDEKQLRHLRMRFGMLFQSSALFDSLNVAENVAFSLMEHTDLDRKVIMHKVRSCLSLVGLSGIEHSMPSELSGGMKKRVGLARAICVDPQIVLYDEPTTGIDPIMADAINDLIRDLQDKLKITSIVVTHDMISAYKVADRIAMLYEGRIIEVGTPNQIKNTSNPVVKQFITGAAEGPITHREAALEEN</sequence>
<evidence type="ECO:0000256" key="1">
    <source>
        <dbReference type="ARBA" id="ARBA00022448"/>
    </source>
</evidence>
<evidence type="ECO:0000256" key="3">
    <source>
        <dbReference type="ARBA" id="ARBA00022840"/>
    </source>
</evidence>
<dbReference type="InterPro" id="IPR003593">
    <property type="entry name" value="AAA+_ATPase"/>
</dbReference>
<proteinExistence type="predicted"/>
<evidence type="ECO:0000313" key="5">
    <source>
        <dbReference type="EMBL" id="PIW65933.1"/>
    </source>
</evidence>
<accession>A0A2J0LK09</accession>
<dbReference type="EMBL" id="PFGP01000134">
    <property type="protein sequence ID" value="PIW65933.1"/>
    <property type="molecule type" value="Genomic_DNA"/>
</dbReference>
<feature type="domain" description="ABC transporter" evidence="4">
    <location>
        <begin position="2"/>
        <end position="238"/>
    </location>
</feature>
<dbReference type="Pfam" id="PF00005">
    <property type="entry name" value="ABC_tran"/>
    <property type="match status" value="1"/>
</dbReference>
<keyword evidence="3 5" id="KW-0067">ATP-binding</keyword>
<dbReference type="AlphaFoldDB" id="A0A2J0LK09"/>
<protein>
    <submittedName>
        <fullName evidence="5">ABC transporter ATP-binding protein</fullName>
    </submittedName>
</protein>
<dbReference type="PANTHER" id="PTHR43023:SF6">
    <property type="entry name" value="INTERMEMBRANE PHOSPHOLIPID TRANSPORT SYSTEM ATP-BINDING PROTEIN MLAF"/>
    <property type="match status" value="1"/>
</dbReference>
<evidence type="ECO:0000313" key="6">
    <source>
        <dbReference type="Proteomes" id="UP000231267"/>
    </source>
</evidence>
<dbReference type="Gene3D" id="3.40.50.300">
    <property type="entry name" value="P-loop containing nucleotide triphosphate hydrolases"/>
    <property type="match status" value="1"/>
</dbReference>
<dbReference type="GO" id="GO:0005524">
    <property type="term" value="F:ATP binding"/>
    <property type="evidence" value="ECO:0007669"/>
    <property type="project" value="UniProtKB-KW"/>
</dbReference>
<dbReference type="PANTHER" id="PTHR43023">
    <property type="entry name" value="PROTEIN TRIGALACTOSYLDIACYLGLYCEROL 3, CHLOROPLASTIC"/>
    <property type="match status" value="1"/>
</dbReference>
<dbReference type="Proteomes" id="UP000231267">
    <property type="component" value="Unassembled WGS sequence"/>
</dbReference>